<proteinExistence type="inferred from homology"/>
<dbReference type="Gene3D" id="3.40.50.720">
    <property type="entry name" value="NAD(P)-binding Rossmann-like Domain"/>
    <property type="match status" value="1"/>
</dbReference>
<dbReference type="SUPFAM" id="SSF51735">
    <property type="entry name" value="NAD(P)-binding Rossmann-fold domains"/>
    <property type="match status" value="1"/>
</dbReference>
<gene>
    <name evidence="3" type="ORF">TSPGSL018_8994</name>
</gene>
<reference evidence="3" key="1">
    <citation type="submission" date="2014-05" db="EMBL/GenBank/DDBJ databases">
        <title>The transcriptome of the halophilic microalga Tetraselmis sp. GSL018 isolated from the Great Salt Lake, Utah.</title>
        <authorList>
            <person name="Jinkerson R.E."/>
            <person name="D'Adamo S."/>
            <person name="Posewitz M.C."/>
        </authorList>
    </citation>
    <scope>NUCLEOTIDE SEQUENCE</scope>
    <source>
        <strain evidence="3">GSL018</strain>
    </source>
</reference>
<evidence type="ECO:0000313" key="3">
    <source>
        <dbReference type="EMBL" id="JAC80962.1"/>
    </source>
</evidence>
<dbReference type="InterPro" id="IPR036291">
    <property type="entry name" value="NAD(P)-bd_dom_sf"/>
</dbReference>
<keyword evidence="2" id="KW-0520">NAD</keyword>
<dbReference type="EMBL" id="GBEZ01004239">
    <property type="protein sequence ID" value="JAC80962.1"/>
    <property type="molecule type" value="Transcribed_RNA"/>
</dbReference>
<dbReference type="AlphaFoldDB" id="A0A061S710"/>
<comment type="similarity">
    <text evidence="1">Belongs to the NAD(P)-dependent epimerase/dehydratase family.</text>
</comment>
<accession>A0A061S710</accession>
<protein>
    <submittedName>
        <fullName evidence="3">Rossmann-fold nad-binding domain-containing protein</fullName>
    </submittedName>
</protein>
<sequence>MAITLAPVTPCSVRGIATVKARPGIGKQNSASKLKNWTACCTTSIPRGSVRAMATGGDDLLVVGPGVLGGYAGKLWLEEHPSSTVVGLTNTEENHPRLLRLGLQPATKPWSGERFDNVLFSAPPSGSSDYVAEVKSALDRWTGDGCFVFTGSAGVQDVPEDCRVDDDTPAVELGKSDRLDRLVLSERAVLEAGGCVVRYVGLYHAHRGAHTYFLRMGEVDRWGGSVINLIHYEDAASLAITVLKGQGGDHHRARVFLGCDGFPVTMREMMDAVAESPMGFEGSCTFTGEEPQGSAHLKRASNPRTRSELCWEPKHISFRDFMLKGAEDFYSSSAWLGA</sequence>
<dbReference type="PANTHER" id="PTHR43574">
    <property type="entry name" value="EPIMERASE-RELATED"/>
    <property type="match status" value="1"/>
</dbReference>
<organism evidence="3">
    <name type="scientific">Tetraselmis sp. GSL018</name>
    <dbReference type="NCBI Taxonomy" id="582737"/>
    <lineage>
        <taxon>Eukaryota</taxon>
        <taxon>Viridiplantae</taxon>
        <taxon>Chlorophyta</taxon>
        <taxon>core chlorophytes</taxon>
        <taxon>Chlorodendrophyceae</taxon>
        <taxon>Chlorodendrales</taxon>
        <taxon>Chlorodendraceae</taxon>
        <taxon>Tetraselmis</taxon>
    </lineage>
</organism>
<evidence type="ECO:0000256" key="1">
    <source>
        <dbReference type="ARBA" id="ARBA00007637"/>
    </source>
</evidence>
<evidence type="ECO:0000256" key="2">
    <source>
        <dbReference type="ARBA" id="ARBA00023027"/>
    </source>
</evidence>
<name>A0A061S710_9CHLO</name>